<keyword evidence="4" id="KW-1185">Reference proteome</keyword>
<evidence type="ECO:0000256" key="1">
    <source>
        <dbReference type="ARBA" id="ARBA00023002"/>
    </source>
</evidence>
<dbReference type="Pfam" id="PF01243">
    <property type="entry name" value="PNPOx_N"/>
    <property type="match status" value="1"/>
</dbReference>
<comment type="caution">
    <text evidence="3">The sequence shown here is derived from an EMBL/GenBank/DDBJ whole genome shotgun (WGS) entry which is preliminary data.</text>
</comment>
<dbReference type="InterPro" id="IPR052019">
    <property type="entry name" value="F420H2_bilvrd_red/Heme_oxyg"/>
</dbReference>
<proteinExistence type="predicted"/>
<dbReference type="AlphaFoldDB" id="A0ABD5PDR9"/>
<dbReference type="InterPro" id="IPR019920">
    <property type="entry name" value="F420-binding_dom_put"/>
</dbReference>
<evidence type="ECO:0000313" key="4">
    <source>
        <dbReference type="Proteomes" id="UP001595921"/>
    </source>
</evidence>
<dbReference type="EMBL" id="JBHSDS010000007">
    <property type="protein sequence ID" value="MFC4359034.1"/>
    <property type="molecule type" value="Genomic_DNA"/>
</dbReference>
<gene>
    <name evidence="3" type="ORF">ACFO0N_13880</name>
</gene>
<dbReference type="NCBIfam" id="TIGR03618">
    <property type="entry name" value="Rv1155_F420"/>
    <property type="match status" value="1"/>
</dbReference>
<dbReference type="GO" id="GO:0016491">
    <property type="term" value="F:oxidoreductase activity"/>
    <property type="evidence" value="ECO:0007669"/>
    <property type="project" value="UniProtKB-KW"/>
</dbReference>
<dbReference type="InterPro" id="IPR011576">
    <property type="entry name" value="Pyridox_Oxase_N"/>
</dbReference>
<dbReference type="PANTHER" id="PTHR35176">
    <property type="entry name" value="HEME OXYGENASE HI_0854-RELATED"/>
    <property type="match status" value="1"/>
</dbReference>
<dbReference type="Proteomes" id="UP001595921">
    <property type="component" value="Unassembled WGS sequence"/>
</dbReference>
<dbReference type="PANTHER" id="PTHR35176:SF6">
    <property type="entry name" value="HEME OXYGENASE HI_0854-RELATED"/>
    <property type="match status" value="1"/>
</dbReference>
<dbReference type="SUPFAM" id="SSF50475">
    <property type="entry name" value="FMN-binding split barrel"/>
    <property type="match status" value="1"/>
</dbReference>
<evidence type="ECO:0000313" key="3">
    <source>
        <dbReference type="EMBL" id="MFC4359034.1"/>
    </source>
</evidence>
<organism evidence="3 4">
    <name type="scientific">Halobium salinum</name>
    <dbReference type="NCBI Taxonomy" id="1364940"/>
    <lineage>
        <taxon>Archaea</taxon>
        <taxon>Methanobacteriati</taxon>
        <taxon>Methanobacteriota</taxon>
        <taxon>Stenosarchaea group</taxon>
        <taxon>Halobacteria</taxon>
        <taxon>Halobacteriales</taxon>
        <taxon>Haloferacaceae</taxon>
        <taxon>Halobium</taxon>
    </lineage>
</organism>
<reference evidence="3 4" key="1">
    <citation type="journal article" date="2019" name="Int. J. Syst. Evol. Microbiol.">
        <title>The Global Catalogue of Microorganisms (GCM) 10K type strain sequencing project: providing services to taxonomists for standard genome sequencing and annotation.</title>
        <authorList>
            <consortium name="The Broad Institute Genomics Platform"/>
            <consortium name="The Broad Institute Genome Sequencing Center for Infectious Disease"/>
            <person name="Wu L."/>
            <person name="Ma J."/>
        </authorList>
    </citation>
    <scope>NUCLEOTIDE SEQUENCE [LARGE SCALE GENOMIC DNA]</scope>
    <source>
        <strain evidence="3 4">CGMCC 1.12553</strain>
    </source>
</reference>
<dbReference type="RefSeq" id="WP_267620082.1">
    <property type="nucleotide sequence ID" value="NZ_JAODIW010000004.1"/>
</dbReference>
<sequence length="136" mass="15381">MAVIPEEYRDLFEKRSFAFVATLLPDGSPHVTPTWVDFDGEHVLVNTVPDTRKDRNVRGDPRVALAVADPENPYRYVSVRGEVVEHRTDGAREHLDDLAERYTGRREYDGPGAEERVVLVIRPDNVVGQTPPSRSE</sequence>
<accession>A0ABD5PDR9</accession>
<evidence type="ECO:0000259" key="2">
    <source>
        <dbReference type="Pfam" id="PF01243"/>
    </source>
</evidence>
<dbReference type="EC" id="1.-.-.-" evidence="3"/>
<dbReference type="InterPro" id="IPR012349">
    <property type="entry name" value="Split_barrel_FMN-bd"/>
</dbReference>
<dbReference type="Gene3D" id="2.30.110.10">
    <property type="entry name" value="Electron Transport, Fmn-binding Protein, Chain A"/>
    <property type="match status" value="1"/>
</dbReference>
<keyword evidence="1 3" id="KW-0560">Oxidoreductase</keyword>
<name>A0ABD5PDR9_9EURY</name>
<protein>
    <submittedName>
        <fullName evidence="3">PPOX class F420-dependent oxidoreductase</fullName>
        <ecNumber evidence="3">1.-.-.-</ecNumber>
    </submittedName>
</protein>
<feature type="domain" description="Pyridoxamine 5'-phosphate oxidase N-terminal" evidence="2">
    <location>
        <begin position="4"/>
        <end position="126"/>
    </location>
</feature>